<keyword evidence="6" id="KW-1185">Reference proteome</keyword>
<evidence type="ECO:0000313" key="5">
    <source>
        <dbReference type="EMBL" id="ROS01489.1"/>
    </source>
</evidence>
<proteinExistence type="inferred from homology"/>
<feature type="domain" description="Multidrug resistance protein MdtA-like barrel-sandwich hybrid" evidence="3">
    <location>
        <begin position="71"/>
        <end position="191"/>
    </location>
</feature>
<evidence type="ECO:0000313" key="6">
    <source>
        <dbReference type="Proteomes" id="UP000275394"/>
    </source>
</evidence>
<comment type="caution">
    <text evidence="5">The sequence shown here is derived from an EMBL/GenBank/DDBJ whole genome shotgun (WGS) entry which is preliminary data.</text>
</comment>
<dbReference type="Gene3D" id="2.40.420.20">
    <property type="match status" value="1"/>
</dbReference>
<dbReference type="InterPro" id="IPR058625">
    <property type="entry name" value="MdtA-like_BSH"/>
</dbReference>
<dbReference type="Gene3D" id="2.40.30.170">
    <property type="match status" value="1"/>
</dbReference>
<evidence type="ECO:0000259" key="2">
    <source>
        <dbReference type="Pfam" id="PF25876"/>
    </source>
</evidence>
<dbReference type="Gene3D" id="1.10.287.470">
    <property type="entry name" value="Helix hairpin bin"/>
    <property type="match status" value="1"/>
</dbReference>
<dbReference type="PANTHER" id="PTHR30469:SF11">
    <property type="entry name" value="BLL4320 PROTEIN"/>
    <property type="match status" value="1"/>
</dbReference>
<feature type="domain" description="CusB-like beta-barrel" evidence="4">
    <location>
        <begin position="202"/>
        <end position="273"/>
    </location>
</feature>
<comment type="similarity">
    <text evidence="1">Belongs to the membrane fusion protein (MFP) (TC 8.A.1) family.</text>
</comment>
<dbReference type="Pfam" id="PF25954">
    <property type="entry name" value="Beta-barrel_RND_2"/>
    <property type="match status" value="1"/>
</dbReference>
<reference evidence="5 6" key="1">
    <citation type="submission" date="2018-11" db="EMBL/GenBank/DDBJ databases">
        <title>Genomic Encyclopedia of Type Strains, Phase IV (KMG-IV): sequencing the most valuable type-strain genomes for metagenomic binning, comparative biology and taxonomic classification.</title>
        <authorList>
            <person name="Goeker M."/>
        </authorList>
    </citation>
    <scope>NUCLEOTIDE SEQUENCE [LARGE SCALE GENOMIC DNA]</scope>
    <source>
        <strain evidence="5 6">DSM 100316</strain>
    </source>
</reference>
<dbReference type="NCBIfam" id="TIGR01730">
    <property type="entry name" value="RND_mfp"/>
    <property type="match status" value="1"/>
</dbReference>
<dbReference type="OrthoDB" id="9806939at2"/>
<dbReference type="FunFam" id="2.40.30.170:FF:000010">
    <property type="entry name" value="Efflux RND transporter periplasmic adaptor subunit"/>
    <property type="match status" value="1"/>
</dbReference>
<dbReference type="Pfam" id="PF25917">
    <property type="entry name" value="BSH_RND"/>
    <property type="match status" value="1"/>
</dbReference>
<sequence length="362" mass="39177">MFKRTALVVGGLLVILAVIGFFFYGQVKAGKAQLANFAPPVATVTATVVQQEAWRPMVSTVGTLTAREGIDLSNEVSGIIESLPFASGHKVEKGQLLVELNDEMEQANLVSFEAQAELARTLFIRNKKMYKERNISETDFDEARSNLAVAEAGVLQTEAAIAKKNILAPFSGTLGIWKVNVGDYVGSGTKLVTLQDSSRLYVDFSVPEQNLPRLYVGQDVEFKVTAYGARVFHGKVLAIEAKIDEGTRNIAVRADVDNKFGTLRPGMYADIKLLMRESEAVVVVPSTAVSYSQFGDSMFVVEDGEKAEDGSVSKKVRQVFVRLGERRGDYVAVTSGIIAGDLVVDAGVQKLSNNAAVIVSDK</sequence>
<evidence type="ECO:0000259" key="3">
    <source>
        <dbReference type="Pfam" id="PF25917"/>
    </source>
</evidence>
<accession>A0A3N2DPB0</accession>
<dbReference type="Pfam" id="PF25876">
    <property type="entry name" value="HH_MFP_RND"/>
    <property type="match status" value="1"/>
</dbReference>
<protein>
    <submittedName>
        <fullName evidence="5">Membrane fusion protein (Multidrug efflux system)</fullName>
    </submittedName>
</protein>
<dbReference type="GO" id="GO:1990281">
    <property type="term" value="C:efflux pump complex"/>
    <property type="evidence" value="ECO:0007669"/>
    <property type="project" value="TreeGrafter"/>
</dbReference>
<organism evidence="5 6">
    <name type="scientific">Sinobacterium caligoides</name>
    <dbReference type="NCBI Taxonomy" id="933926"/>
    <lineage>
        <taxon>Bacteria</taxon>
        <taxon>Pseudomonadati</taxon>
        <taxon>Pseudomonadota</taxon>
        <taxon>Gammaproteobacteria</taxon>
        <taxon>Cellvibrionales</taxon>
        <taxon>Spongiibacteraceae</taxon>
        <taxon>Sinobacterium</taxon>
    </lineage>
</organism>
<dbReference type="EMBL" id="RKHR01000004">
    <property type="protein sequence ID" value="ROS01489.1"/>
    <property type="molecule type" value="Genomic_DNA"/>
</dbReference>
<dbReference type="PANTHER" id="PTHR30469">
    <property type="entry name" value="MULTIDRUG RESISTANCE PROTEIN MDTA"/>
    <property type="match status" value="1"/>
</dbReference>
<feature type="domain" description="Multidrug resistance protein MdtA-like alpha-helical hairpin" evidence="2">
    <location>
        <begin position="106"/>
        <end position="162"/>
    </location>
</feature>
<dbReference type="InterPro" id="IPR058792">
    <property type="entry name" value="Beta-barrel_RND_2"/>
</dbReference>
<dbReference type="RefSeq" id="WP_123712275.1">
    <property type="nucleotide sequence ID" value="NZ_RKHR01000004.1"/>
</dbReference>
<dbReference type="GO" id="GO:0015562">
    <property type="term" value="F:efflux transmembrane transporter activity"/>
    <property type="evidence" value="ECO:0007669"/>
    <property type="project" value="TreeGrafter"/>
</dbReference>
<evidence type="ECO:0000259" key="4">
    <source>
        <dbReference type="Pfam" id="PF25954"/>
    </source>
</evidence>
<dbReference type="Proteomes" id="UP000275394">
    <property type="component" value="Unassembled WGS sequence"/>
</dbReference>
<name>A0A3N2DPB0_9GAMM</name>
<gene>
    <name evidence="5" type="ORF">EDC56_1931</name>
</gene>
<dbReference type="SUPFAM" id="SSF111369">
    <property type="entry name" value="HlyD-like secretion proteins"/>
    <property type="match status" value="1"/>
</dbReference>
<dbReference type="AlphaFoldDB" id="A0A3N2DPB0"/>
<dbReference type="Gene3D" id="2.40.50.100">
    <property type="match status" value="1"/>
</dbReference>
<dbReference type="InterPro" id="IPR058624">
    <property type="entry name" value="MdtA-like_HH"/>
</dbReference>
<evidence type="ECO:0000256" key="1">
    <source>
        <dbReference type="ARBA" id="ARBA00009477"/>
    </source>
</evidence>
<dbReference type="InterPro" id="IPR006143">
    <property type="entry name" value="RND_pump_MFP"/>
</dbReference>